<reference evidence="1" key="1">
    <citation type="submission" date="2021-06" db="EMBL/GenBank/DDBJ databases">
        <authorList>
            <person name="Kallberg Y."/>
            <person name="Tangrot J."/>
            <person name="Rosling A."/>
        </authorList>
    </citation>
    <scope>NUCLEOTIDE SEQUENCE</scope>
    <source>
        <strain evidence="1">IN212</strain>
    </source>
</reference>
<protein>
    <submittedName>
        <fullName evidence="1">3236_t:CDS:1</fullName>
    </submittedName>
</protein>
<dbReference type="Proteomes" id="UP000789396">
    <property type="component" value="Unassembled WGS sequence"/>
</dbReference>
<proteinExistence type="predicted"/>
<keyword evidence="2" id="KW-1185">Reference proteome</keyword>
<name>A0A9N9I7Y9_9GLOM</name>
<accession>A0A9N9I7Y9</accession>
<dbReference type="AlphaFoldDB" id="A0A9N9I7Y9"/>
<evidence type="ECO:0000313" key="1">
    <source>
        <dbReference type="EMBL" id="CAG8723165.1"/>
    </source>
</evidence>
<feature type="non-terminal residue" evidence="1">
    <location>
        <position position="1"/>
    </location>
</feature>
<feature type="non-terminal residue" evidence="1">
    <location>
        <position position="95"/>
    </location>
</feature>
<organism evidence="1 2">
    <name type="scientific">Racocetra fulgida</name>
    <dbReference type="NCBI Taxonomy" id="60492"/>
    <lineage>
        <taxon>Eukaryota</taxon>
        <taxon>Fungi</taxon>
        <taxon>Fungi incertae sedis</taxon>
        <taxon>Mucoromycota</taxon>
        <taxon>Glomeromycotina</taxon>
        <taxon>Glomeromycetes</taxon>
        <taxon>Diversisporales</taxon>
        <taxon>Gigasporaceae</taxon>
        <taxon>Racocetra</taxon>
    </lineage>
</organism>
<comment type="caution">
    <text evidence="1">The sequence shown here is derived from an EMBL/GenBank/DDBJ whole genome shotgun (WGS) entry which is preliminary data.</text>
</comment>
<dbReference type="EMBL" id="CAJVPZ010025652">
    <property type="protein sequence ID" value="CAG8723165.1"/>
    <property type="molecule type" value="Genomic_DNA"/>
</dbReference>
<sequence length="95" mass="10996">FDTNNLLDNFDSIQVLNETNQSETSSQLETNKLFDNFNIDNNFSNEELESTEPSTKLLVGQSFETWDDTENFLKRYGLQKGFDPQQQRNHLAKAS</sequence>
<evidence type="ECO:0000313" key="2">
    <source>
        <dbReference type="Proteomes" id="UP000789396"/>
    </source>
</evidence>
<gene>
    <name evidence="1" type="ORF">RFULGI_LOCUS11600</name>
</gene>